<dbReference type="Proteomes" id="UP000185678">
    <property type="component" value="Unassembled WGS sequence"/>
</dbReference>
<evidence type="ECO:0000313" key="3">
    <source>
        <dbReference type="Proteomes" id="UP000185678"/>
    </source>
</evidence>
<comment type="similarity">
    <text evidence="1">Belongs to the HupF/HypC family.</text>
</comment>
<protein>
    <submittedName>
        <fullName evidence="2">Hydrogenase expression/formation protein HypC</fullName>
    </submittedName>
</protein>
<dbReference type="AlphaFoldDB" id="A0A1N7P8I8"/>
<dbReference type="InterPro" id="IPR001109">
    <property type="entry name" value="Hydrogenase_HupF/HypC"/>
</dbReference>
<accession>A0A1N7P8I8</accession>
<dbReference type="SUPFAM" id="SSF159127">
    <property type="entry name" value="HupF/HypC-like"/>
    <property type="match status" value="1"/>
</dbReference>
<gene>
    <name evidence="2" type="ORF">SAMN05421779_106146</name>
</gene>
<dbReference type="Gene3D" id="2.30.30.140">
    <property type="match status" value="1"/>
</dbReference>
<evidence type="ECO:0000313" key="2">
    <source>
        <dbReference type="EMBL" id="SIT06955.1"/>
    </source>
</evidence>
<organism evidence="2 3">
    <name type="scientific">Insolitispirillum peregrinum</name>
    <dbReference type="NCBI Taxonomy" id="80876"/>
    <lineage>
        <taxon>Bacteria</taxon>
        <taxon>Pseudomonadati</taxon>
        <taxon>Pseudomonadota</taxon>
        <taxon>Alphaproteobacteria</taxon>
        <taxon>Rhodospirillales</taxon>
        <taxon>Novispirillaceae</taxon>
        <taxon>Insolitispirillum</taxon>
    </lineage>
</organism>
<reference evidence="2 3" key="1">
    <citation type="submission" date="2017-01" db="EMBL/GenBank/DDBJ databases">
        <authorList>
            <person name="Mah S.A."/>
            <person name="Swanson W.J."/>
            <person name="Moy G.W."/>
            <person name="Vacquier V.D."/>
        </authorList>
    </citation>
    <scope>NUCLEOTIDE SEQUENCE [LARGE SCALE GENOMIC DNA]</scope>
    <source>
        <strain evidence="2 3">DSM 11589</strain>
    </source>
</reference>
<keyword evidence="3" id="KW-1185">Reference proteome</keyword>
<sequence>MQVIEVRPLSALCRRRAGADGVLPPLEEIDTRLLAGVAEGDWLLTFLGAARSPLTATEAAQIDDALSALELVMSGGSVDHLFADLIDREPELPDHLRCSVSSMVKDPA</sequence>
<name>A0A1N7P8I8_9PROT</name>
<dbReference type="EMBL" id="FTOA01000006">
    <property type="protein sequence ID" value="SIT06955.1"/>
    <property type="molecule type" value="Genomic_DNA"/>
</dbReference>
<evidence type="ECO:0000256" key="1">
    <source>
        <dbReference type="ARBA" id="ARBA00006018"/>
    </source>
</evidence>
<dbReference type="Pfam" id="PF01455">
    <property type="entry name" value="HupF_HypC"/>
    <property type="match status" value="1"/>
</dbReference>
<proteinExistence type="inferred from homology"/>
<dbReference type="STRING" id="80876.SAMN05421779_106146"/>